<dbReference type="CDD" id="cd12337">
    <property type="entry name" value="RRM1_SRSF4_like"/>
    <property type="match status" value="1"/>
</dbReference>
<dbReference type="InterPro" id="IPR000504">
    <property type="entry name" value="RRM_dom"/>
</dbReference>
<dbReference type="SUPFAM" id="SSF54928">
    <property type="entry name" value="RNA-binding domain, RBD"/>
    <property type="match status" value="1"/>
</dbReference>
<dbReference type="PANTHER" id="PTHR48038">
    <property type="entry name" value="RIBONUCLEOPROTEIN RB97D"/>
    <property type="match status" value="1"/>
</dbReference>
<dbReference type="OrthoDB" id="1099063at2759"/>
<reference evidence="6" key="2">
    <citation type="submission" date="2014-03" db="EMBL/GenBank/DDBJ databases">
        <title>The whipworm genome and dual-species transcriptomics of an intimate host-pathogen interaction.</title>
        <authorList>
            <person name="Foth B.J."/>
            <person name="Tsai I.J."/>
            <person name="Reid A.J."/>
            <person name="Bancroft A.J."/>
            <person name="Nichol S."/>
            <person name="Tracey A."/>
            <person name="Holroyd N."/>
            <person name="Cotton J.A."/>
            <person name="Stanley E.J."/>
            <person name="Zarowiecki M."/>
            <person name="Liu J.Z."/>
            <person name="Huckvale T."/>
            <person name="Cooper P.J."/>
            <person name="Grencis R.K."/>
            <person name="Berriman M."/>
        </authorList>
    </citation>
    <scope>NUCLEOTIDE SEQUENCE [LARGE SCALE GENOMIC DNA]</scope>
</reference>
<evidence type="ECO:0000256" key="1">
    <source>
        <dbReference type="ARBA" id="ARBA00004123"/>
    </source>
</evidence>
<evidence type="ECO:0000256" key="4">
    <source>
        <dbReference type="PROSITE-ProRule" id="PRU00176"/>
    </source>
</evidence>
<dbReference type="GO" id="GO:0003723">
    <property type="term" value="F:RNA binding"/>
    <property type="evidence" value="ECO:0007669"/>
    <property type="project" value="UniProtKB-UniRule"/>
</dbReference>
<dbReference type="AlphaFoldDB" id="A0A077ZG69"/>
<evidence type="ECO:0000313" key="7">
    <source>
        <dbReference type="Proteomes" id="UP000030665"/>
    </source>
</evidence>
<gene>
    <name evidence="6" type="ORF">TTRE_0000771501</name>
</gene>
<name>A0A077ZG69_TRITR</name>
<comment type="subcellular location">
    <subcellularLocation>
        <location evidence="1">Nucleus</location>
    </subcellularLocation>
</comment>
<evidence type="ECO:0000259" key="5">
    <source>
        <dbReference type="PROSITE" id="PS50102"/>
    </source>
</evidence>
<dbReference type="GO" id="GO:0005634">
    <property type="term" value="C:nucleus"/>
    <property type="evidence" value="ECO:0007669"/>
    <property type="project" value="UniProtKB-SubCell"/>
</dbReference>
<dbReference type="InterPro" id="IPR035979">
    <property type="entry name" value="RBD_domain_sf"/>
</dbReference>
<dbReference type="SMART" id="SM00360">
    <property type="entry name" value="RRM"/>
    <property type="match status" value="1"/>
</dbReference>
<feature type="domain" description="RRM" evidence="5">
    <location>
        <begin position="3"/>
        <end position="73"/>
    </location>
</feature>
<sequence>MGTRVYIGRLPYRATERDIERFFRGYGRIREIFLKNGYGFIEFEDYRDADDACVELNGREMLGERVIVEIARGTPHGRDRFGWRPSYTPYHGRREKRFDNLIVS</sequence>
<dbReference type="PANTHER" id="PTHR48038:SF3">
    <property type="entry name" value="SPLICING FACTOR, ARGININE_SERINE-RICH 1-RELATED"/>
    <property type="match status" value="1"/>
</dbReference>
<dbReference type="InterPro" id="IPR012677">
    <property type="entry name" value="Nucleotide-bd_a/b_plait_sf"/>
</dbReference>
<keyword evidence="2 4" id="KW-0694">RNA-binding</keyword>
<evidence type="ECO:0000256" key="2">
    <source>
        <dbReference type="ARBA" id="ARBA00022884"/>
    </source>
</evidence>
<keyword evidence="3" id="KW-0539">Nucleus</keyword>
<evidence type="ECO:0000313" key="6">
    <source>
        <dbReference type="EMBL" id="CDW59382.1"/>
    </source>
</evidence>
<dbReference type="Pfam" id="PF00076">
    <property type="entry name" value="RRM_1"/>
    <property type="match status" value="1"/>
</dbReference>
<organism evidence="6 7">
    <name type="scientific">Trichuris trichiura</name>
    <name type="common">Whipworm</name>
    <name type="synonym">Trichocephalus trichiurus</name>
    <dbReference type="NCBI Taxonomy" id="36087"/>
    <lineage>
        <taxon>Eukaryota</taxon>
        <taxon>Metazoa</taxon>
        <taxon>Ecdysozoa</taxon>
        <taxon>Nematoda</taxon>
        <taxon>Enoplea</taxon>
        <taxon>Dorylaimia</taxon>
        <taxon>Trichinellida</taxon>
        <taxon>Trichuridae</taxon>
        <taxon>Trichuris</taxon>
    </lineage>
</organism>
<dbReference type="EMBL" id="HG806576">
    <property type="protein sequence ID" value="CDW59382.1"/>
    <property type="molecule type" value="Genomic_DNA"/>
</dbReference>
<dbReference type="STRING" id="36087.A0A077ZG69"/>
<accession>A0A077ZG69</accession>
<proteinExistence type="predicted"/>
<evidence type="ECO:0000256" key="3">
    <source>
        <dbReference type="ARBA" id="ARBA00023242"/>
    </source>
</evidence>
<keyword evidence="7" id="KW-1185">Reference proteome</keyword>
<protein>
    <submittedName>
        <fullName evidence="6">RRM 1 domain containing protein</fullName>
    </submittedName>
</protein>
<dbReference type="FunFam" id="3.30.70.330:FF:000420">
    <property type="entry name" value="serine-arginine protein 55 isoform X1"/>
    <property type="match status" value="1"/>
</dbReference>
<dbReference type="Proteomes" id="UP000030665">
    <property type="component" value="Unassembled WGS sequence"/>
</dbReference>
<reference evidence="6" key="1">
    <citation type="submission" date="2014-01" db="EMBL/GenBank/DDBJ databases">
        <authorList>
            <person name="Aslett M."/>
        </authorList>
    </citation>
    <scope>NUCLEOTIDE SEQUENCE</scope>
</reference>
<dbReference type="Gene3D" id="3.30.70.330">
    <property type="match status" value="1"/>
</dbReference>
<dbReference type="PROSITE" id="PS50102">
    <property type="entry name" value="RRM"/>
    <property type="match status" value="1"/>
</dbReference>